<gene>
    <name evidence="1" type="ORF">ACFSW6_09410</name>
</gene>
<keyword evidence="2" id="KW-1185">Reference proteome</keyword>
<evidence type="ECO:0000313" key="1">
    <source>
        <dbReference type="EMBL" id="MFD2754305.1"/>
    </source>
</evidence>
<protein>
    <submittedName>
        <fullName evidence="1">Uncharacterized protein</fullName>
    </submittedName>
</protein>
<dbReference type="Proteomes" id="UP001597463">
    <property type="component" value="Unassembled WGS sequence"/>
</dbReference>
<comment type="caution">
    <text evidence="1">The sequence shown here is derived from an EMBL/GenBank/DDBJ whole genome shotgun (WGS) entry which is preliminary data.</text>
</comment>
<reference evidence="2" key="1">
    <citation type="journal article" date="2019" name="Int. J. Syst. Evol. Microbiol.">
        <title>The Global Catalogue of Microorganisms (GCM) 10K type strain sequencing project: providing services to taxonomists for standard genome sequencing and annotation.</title>
        <authorList>
            <consortium name="The Broad Institute Genomics Platform"/>
            <consortium name="The Broad Institute Genome Sequencing Center for Infectious Disease"/>
            <person name="Wu L."/>
            <person name="Ma J."/>
        </authorList>
    </citation>
    <scope>NUCLEOTIDE SEQUENCE [LARGE SCALE GENOMIC DNA]</scope>
    <source>
        <strain evidence="2">TISTR 1906</strain>
    </source>
</reference>
<evidence type="ECO:0000313" key="2">
    <source>
        <dbReference type="Proteomes" id="UP001597463"/>
    </source>
</evidence>
<dbReference type="RefSeq" id="WP_157082226.1">
    <property type="nucleotide sequence ID" value="NZ_BCNT01000029.1"/>
</dbReference>
<proteinExistence type="predicted"/>
<dbReference type="EMBL" id="JBHUMV010000004">
    <property type="protein sequence ID" value="MFD2754305.1"/>
    <property type="molecule type" value="Genomic_DNA"/>
</dbReference>
<organism evidence="1 2">
    <name type="scientific">Comamonas terrae</name>
    <dbReference type="NCBI Taxonomy" id="673548"/>
    <lineage>
        <taxon>Bacteria</taxon>
        <taxon>Pseudomonadati</taxon>
        <taxon>Pseudomonadota</taxon>
        <taxon>Betaproteobacteria</taxon>
        <taxon>Burkholderiales</taxon>
        <taxon>Comamonadaceae</taxon>
        <taxon>Comamonas</taxon>
    </lineage>
</organism>
<sequence>MPKQKLPAPRLQMRWTSAKKQTGFDDEWLCHYELVLPLEEQDIRAWQQGPRGGAVPHLKELVIPIGKPTSYRNNHVPCGSDGGIRFYDDPCMDGDCAKRHAAMLGNLPIFVIAPDGMAFKYKGTEQSGRA</sequence>
<accession>A0ABW5ULF2</accession>
<name>A0ABW5ULF2_9BURK</name>